<feature type="repeat" description="WD" evidence="11">
    <location>
        <begin position="453"/>
        <end position="487"/>
    </location>
</feature>
<dbReference type="InterPro" id="IPR019775">
    <property type="entry name" value="WD40_repeat_CS"/>
</dbReference>
<evidence type="ECO:0000256" key="5">
    <source>
        <dbReference type="ARBA" id="ARBA00022737"/>
    </source>
</evidence>
<dbReference type="SMART" id="SM00320">
    <property type="entry name" value="WD40"/>
    <property type="match status" value="10"/>
</dbReference>
<evidence type="ECO:0000256" key="10">
    <source>
        <dbReference type="ARBA" id="ARBA00029552"/>
    </source>
</evidence>
<dbReference type="InterPro" id="IPR055439">
    <property type="entry name" value="Beta-prop_EML_1st"/>
</dbReference>
<proteinExistence type="inferred from homology"/>
<dbReference type="InterPro" id="IPR001680">
    <property type="entry name" value="WD40_rpt"/>
</dbReference>
<keyword evidence="14" id="KW-1185">Reference proteome</keyword>
<protein>
    <recommendedName>
        <fullName evidence="10">Cilia- and flagella-associated protein 52</fullName>
    </recommendedName>
</protein>
<keyword evidence="5" id="KW-0677">Repeat</keyword>
<dbReference type="InterPro" id="IPR011047">
    <property type="entry name" value="Quinoprotein_ADH-like_sf"/>
</dbReference>
<reference evidence="13 14" key="1">
    <citation type="submission" date="2024-03" db="EMBL/GenBank/DDBJ databases">
        <title>The Acrasis kona genome and developmental transcriptomes reveal deep origins of eukaryotic multicellular pathways.</title>
        <authorList>
            <person name="Sheikh S."/>
            <person name="Fu C.-J."/>
            <person name="Brown M.W."/>
            <person name="Baldauf S.L."/>
        </authorList>
    </citation>
    <scope>NUCLEOTIDE SEQUENCE [LARGE SCALE GENOMIC DNA]</scope>
    <source>
        <strain evidence="13 14">ATCC MYA-3509</strain>
    </source>
</reference>
<evidence type="ECO:0000313" key="13">
    <source>
        <dbReference type="EMBL" id="KAL0481478.1"/>
    </source>
</evidence>
<evidence type="ECO:0000313" key="14">
    <source>
        <dbReference type="Proteomes" id="UP001431209"/>
    </source>
</evidence>
<dbReference type="PROSITE" id="PS50294">
    <property type="entry name" value="WD_REPEATS_REGION"/>
    <property type="match status" value="2"/>
</dbReference>
<keyword evidence="4 11" id="KW-0853">WD repeat</keyword>
<comment type="subcellular location">
    <subcellularLocation>
        <location evidence="1">Cell projection</location>
        <location evidence="1">Cilium</location>
        <location evidence="1">Flagellum</location>
    </subcellularLocation>
    <subcellularLocation>
        <location evidence="2">Cytoplasm</location>
    </subcellularLocation>
</comment>
<evidence type="ECO:0000256" key="8">
    <source>
        <dbReference type="ARBA" id="ARBA00023273"/>
    </source>
</evidence>
<feature type="repeat" description="WD" evidence="11">
    <location>
        <begin position="409"/>
        <end position="450"/>
    </location>
</feature>
<comment type="similarity">
    <text evidence="9">Belongs to the CFAP52 family.</text>
</comment>
<dbReference type="EMBL" id="JAOPGA020000768">
    <property type="protein sequence ID" value="KAL0481478.1"/>
    <property type="molecule type" value="Genomic_DNA"/>
</dbReference>
<dbReference type="InterPro" id="IPR050630">
    <property type="entry name" value="WD_repeat_EMAP"/>
</dbReference>
<evidence type="ECO:0000256" key="1">
    <source>
        <dbReference type="ARBA" id="ARBA00004230"/>
    </source>
</evidence>
<evidence type="ECO:0000256" key="4">
    <source>
        <dbReference type="ARBA" id="ARBA00022574"/>
    </source>
</evidence>
<dbReference type="GO" id="GO:0005930">
    <property type="term" value="C:axoneme"/>
    <property type="evidence" value="ECO:0007669"/>
    <property type="project" value="UniProtKB-ARBA"/>
</dbReference>
<evidence type="ECO:0000256" key="3">
    <source>
        <dbReference type="ARBA" id="ARBA00022490"/>
    </source>
</evidence>
<feature type="domain" description="EML-like first beta-propeller" evidence="12">
    <location>
        <begin position="50"/>
        <end position="299"/>
    </location>
</feature>
<dbReference type="InterPro" id="IPR015943">
    <property type="entry name" value="WD40/YVTN_repeat-like_dom_sf"/>
</dbReference>
<feature type="repeat" description="WD" evidence="11">
    <location>
        <begin position="579"/>
        <end position="615"/>
    </location>
</feature>
<comment type="caution">
    <text evidence="13">The sequence shown here is derived from an EMBL/GenBank/DDBJ whole genome shotgun (WGS) entry which is preliminary data.</text>
</comment>
<dbReference type="GO" id="GO:0031514">
    <property type="term" value="C:motile cilium"/>
    <property type="evidence" value="ECO:0007669"/>
    <property type="project" value="UniProtKB-SubCell"/>
</dbReference>
<dbReference type="FunFam" id="2.130.10.10:FF:001320">
    <property type="entry name" value="Predicted protein"/>
    <property type="match status" value="1"/>
</dbReference>
<dbReference type="InterPro" id="IPR036322">
    <property type="entry name" value="WD40_repeat_dom_sf"/>
</dbReference>
<keyword evidence="6 13" id="KW-0282">Flagellum</keyword>
<keyword evidence="3" id="KW-0963">Cytoplasm</keyword>
<feature type="repeat" description="WD" evidence="11">
    <location>
        <begin position="98"/>
        <end position="134"/>
    </location>
</feature>
<evidence type="ECO:0000256" key="11">
    <source>
        <dbReference type="PROSITE-ProRule" id="PRU00221"/>
    </source>
</evidence>
<feature type="repeat" description="WD" evidence="11">
    <location>
        <begin position="537"/>
        <end position="578"/>
    </location>
</feature>
<evidence type="ECO:0000256" key="6">
    <source>
        <dbReference type="ARBA" id="ARBA00022846"/>
    </source>
</evidence>
<dbReference type="PROSITE" id="PS50082">
    <property type="entry name" value="WD_REPEATS_2"/>
    <property type="match status" value="5"/>
</dbReference>
<dbReference type="PROSITE" id="PS00678">
    <property type="entry name" value="WD_REPEATS_1"/>
    <property type="match status" value="2"/>
</dbReference>
<evidence type="ECO:0000256" key="7">
    <source>
        <dbReference type="ARBA" id="ARBA00023069"/>
    </source>
</evidence>
<sequence>MSQKLELSTVIGFGGQVPSGMHLHPSGSHLIYPLGSTMVIREVKSNKCQFLHGHNGAITCVAMSNSGRYIASGNSTHMGFKADVILWDFKTKTMVHRMSLHKVKVQCLSFSNDEKYLVSVGGQDDNNVTVWDLEVGKPICGAELSQLGLCATFFNHTNSLLVIGGKYLLKVWEVNFQDRKLTPHDCRLGQLKRVITSVAMDRDDKALYCGTTSGDVLYVQMTEPYNFKFSGPHAKISQGVLSVAISSDRNVMVGGGDGSVTLLKFDDLSKIKGTKLMGAVTSLSLGGDTFFCGTSQSVMYSVNRSSLSASLLSTCHSERINDVSYPRETSDIIVTCSVNDIRLWNIAQSKELLRIQVPNLECNCVCFSPSGKAIVSGWSDGKIRAFGPQTGKLLYVINDAHKIIGDKKISGKLVGVTALAMTNDGSFIISGGSDGQARVWSITKDNQKLAASMKEHKATINCIVVKKDNSECVTASDDGSCIIWNLQRYARQNIMYAQTYFKQVAYLNDESQLLTCGSDKQITYWDAFDCNAIRELPESETGEIHALDISPSGEYFVTAGLAKNVHLWHYDQGEIIKTGQGHSGNVTKIRFSPDSKFIASVGDEGGIFIWKHSAK</sequence>
<evidence type="ECO:0000256" key="9">
    <source>
        <dbReference type="ARBA" id="ARBA00029456"/>
    </source>
</evidence>
<dbReference type="AlphaFoldDB" id="A0AAW2YXD8"/>
<name>A0AAW2YXD8_9EUKA</name>
<organism evidence="13 14">
    <name type="scientific">Acrasis kona</name>
    <dbReference type="NCBI Taxonomy" id="1008807"/>
    <lineage>
        <taxon>Eukaryota</taxon>
        <taxon>Discoba</taxon>
        <taxon>Heterolobosea</taxon>
        <taxon>Tetramitia</taxon>
        <taxon>Eutetramitia</taxon>
        <taxon>Acrasidae</taxon>
        <taxon>Acrasis</taxon>
    </lineage>
</organism>
<keyword evidence="7" id="KW-0969">Cilium</keyword>
<dbReference type="Gene3D" id="2.130.10.10">
    <property type="entry name" value="YVTN repeat-like/Quinoprotein amine dehydrogenase"/>
    <property type="match status" value="3"/>
</dbReference>
<dbReference type="Pfam" id="PF00400">
    <property type="entry name" value="WD40"/>
    <property type="match status" value="5"/>
</dbReference>
<accession>A0AAW2YXD8</accession>
<dbReference type="SUPFAM" id="SSF50978">
    <property type="entry name" value="WD40 repeat-like"/>
    <property type="match status" value="1"/>
</dbReference>
<gene>
    <name evidence="13" type="ORF">AKO1_011243</name>
</gene>
<keyword evidence="8" id="KW-0966">Cell projection</keyword>
<dbReference type="Pfam" id="PF23409">
    <property type="entry name" value="Beta-prop_EML"/>
    <property type="match status" value="1"/>
</dbReference>
<evidence type="ECO:0000259" key="12">
    <source>
        <dbReference type="Pfam" id="PF23409"/>
    </source>
</evidence>
<dbReference type="Proteomes" id="UP001431209">
    <property type="component" value="Unassembled WGS sequence"/>
</dbReference>
<dbReference type="PANTHER" id="PTHR13720:SF14">
    <property type="entry name" value="CILIA- AND FLAGELLA-ASSOCIATED PROTEIN 52"/>
    <property type="match status" value="1"/>
</dbReference>
<evidence type="ECO:0000256" key="2">
    <source>
        <dbReference type="ARBA" id="ARBA00004496"/>
    </source>
</evidence>
<dbReference type="SUPFAM" id="SSF50998">
    <property type="entry name" value="Quinoprotein alcohol dehydrogenase-like"/>
    <property type="match status" value="1"/>
</dbReference>
<dbReference type="PANTHER" id="PTHR13720">
    <property type="entry name" value="WD-40 REPEAT PROTEIN"/>
    <property type="match status" value="1"/>
</dbReference>